<reference evidence="2 3" key="1">
    <citation type="submission" date="2020-08" db="EMBL/GenBank/DDBJ databases">
        <authorList>
            <person name="Newling K."/>
            <person name="Davey J."/>
            <person name="Forrester S."/>
        </authorList>
    </citation>
    <scope>NUCLEOTIDE SEQUENCE [LARGE SCALE GENOMIC DNA]</scope>
    <source>
        <strain evidence="3">Crithidia deanei Carvalho (ATCC PRA-265)</strain>
    </source>
</reference>
<accession>A0A7G2CMP7</accession>
<evidence type="ECO:0000313" key="2">
    <source>
        <dbReference type="EMBL" id="CAD2221108.1"/>
    </source>
</evidence>
<dbReference type="EMBL" id="LR877163">
    <property type="protein sequence ID" value="CAD2221108.1"/>
    <property type="molecule type" value="Genomic_DNA"/>
</dbReference>
<dbReference type="Proteomes" id="UP000515908">
    <property type="component" value="Chromosome 19"/>
</dbReference>
<dbReference type="VEuPathDB" id="TriTrypDB:ADEAN_000863900"/>
<protein>
    <submittedName>
        <fullName evidence="2">Uncharacterized protein</fullName>
    </submittedName>
</protein>
<name>A0A7G2CMP7_9TRYP</name>
<feature type="region of interest" description="Disordered" evidence="1">
    <location>
        <begin position="68"/>
        <end position="93"/>
    </location>
</feature>
<organism evidence="2 3">
    <name type="scientific">Angomonas deanei</name>
    <dbReference type="NCBI Taxonomy" id="59799"/>
    <lineage>
        <taxon>Eukaryota</taxon>
        <taxon>Discoba</taxon>
        <taxon>Euglenozoa</taxon>
        <taxon>Kinetoplastea</taxon>
        <taxon>Metakinetoplastina</taxon>
        <taxon>Trypanosomatida</taxon>
        <taxon>Trypanosomatidae</taxon>
        <taxon>Strigomonadinae</taxon>
        <taxon>Angomonas</taxon>
    </lineage>
</organism>
<proteinExistence type="predicted"/>
<evidence type="ECO:0000256" key="1">
    <source>
        <dbReference type="SAM" id="MobiDB-lite"/>
    </source>
</evidence>
<evidence type="ECO:0000313" key="3">
    <source>
        <dbReference type="Proteomes" id="UP000515908"/>
    </source>
</evidence>
<sequence>MTDGEIDDTFIGGVYNVYEGRILVGPLINVETFISKAEGSKFVDIALPPVSSRCVISCLPLAEPTKVEVPSGANQTNPGPSNPGADTTRPGTQSASDFIAKLKEKRNSLTLNRGQTHTRPPTEAELLRDANVKKVSEDNFKLKELADKVLGEGHFFSCTLSAENAKDDGVKAGLDFIRKCLESDDASVVYIYSETGRNRASCLAMHYLQEEKKVSVSDLTKRLPLGTPYIRHMVSFIVNDDTAADSFNADSYFFSYFCRRYSNLKESDIRAAMLTCPQEYIKIDRILNEQTVFLASSEKKF</sequence>
<dbReference type="AlphaFoldDB" id="A0A7G2CMP7"/>
<keyword evidence="3" id="KW-1185">Reference proteome</keyword>
<gene>
    <name evidence="2" type="ORF">ADEAN_000863900</name>
</gene>